<evidence type="ECO:0000256" key="4">
    <source>
        <dbReference type="ARBA" id="ARBA00022759"/>
    </source>
</evidence>
<keyword evidence="2 7" id="KW-0819">tRNA processing</keyword>
<proteinExistence type="inferred from homology"/>
<keyword evidence="6 7" id="KW-0694">RNA-binding</keyword>
<dbReference type="NCBIfam" id="TIGR00188">
    <property type="entry name" value="rnpA"/>
    <property type="match status" value="1"/>
</dbReference>
<evidence type="ECO:0000256" key="2">
    <source>
        <dbReference type="ARBA" id="ARBA00022694"/>
    </source>
</evidence>
<evidence type="ECO:0000256" key="1">
    <source>
        <dbReference type="ARBA" id="ARBA00002663"/>
    </source>
</evidence>
<dbReference type="GO" id="GO:0001682">
    <property type="term" value="P:tRNA 5'-leader removal"/>
    <property type="evidence" value="ECO:0007669"/>
    <property type="project" value="UniProtKB-UniRule"/>
</dbReference>
<evidence type="ECO:0000256" key="6">
    <source>
        <dbReference type="ARBA" id="ARBA00022884"/>
    </source>
</evidence>
<dbReference type="GO" id="GO:0000049">
    <property type="term" value="F:tRNA binding"/>
    <property type="evidence" value="ECO:0007669"/>
    <property type="project" value="UniProtKB-UniRule"/>
</dbReference>
<gene>
    <name evidence="7" type="primary">rnpA</name>
    <name evidence="9" type="ORF">SAMN04488502_11055</name>
</gene>
<comment type="similarity">
    <text evidence="7">Belongs to the RnpA family.</text>
</comment>
<dbReference type="PROSITE" id="PS00648">
    <property type="entry name" value="RIBONUCLEASE_P"/>
    <property type="match status" value="1"/>
</dbReference>
<dbReference type="InterPro" id="IPR000100">
    <property type="entry name" value="RNase_P"/>
</dbReference>
<name>A0A1G9XWG2_9FIRM</name>
<dbReference type="AlphaFoldDB" id="A0A1G9XWG2"/>
<dbReference type="PANTHER" id="PTHR33992">
    <property type="entry name" value="RIBONUCLEASE P PROTEIN COMPONENT"/>
    <property type="match status" value="1"/>
</dbReference>
<evidence type="ECO:0000256" key="8">
    <source>
        <dbReference type="NCBIfam" id="TIGR00188"/>
    </source>
</evidence>
<dbReference type="PANTHER" id="PTHR33992:SF1">
    <property type="entry name" value="RIBONUCLEASE P PROTEIN COMPONENT"/>
    <property type="match status" value="1"/>
</dbReference>
<dbReference type="InterPro" id="IPR014721">
    <property type="entry name" value="Ribsml_uS5_D2-typ_fold_subgr"/>
</dbReference>
<dbReference type="Pfam" id="PF00825">
    <property type="entry name" value="Ribonuclease_P"/>
    <property type="match status" value="1"/>
</dbReference>
<dbReference type="InterPro" id="IPR020568">
    <property type="entry name" value="Ribosomal_Su5_D2-typ_SF"/>
</dbReference>
<evidence type="ECO:0000313" key="10">
    <source>
        <dbReference type="Proteomes" id="UP000214880"/>
    </source>
</evidence>
<comment type="function">
    <text evidence="1 7">RNaseP catalyzes the removal of the 5'-leader sequence from pre-tRNA to produce the mature 5'-terminus. It can also cleave other RNA substrates such as 4.5S RNA. The protein component plays an auxiliary but essential role in vivo by binding to the 5'-leader sequence and broadening the substrate specificity of the ribozyme.</text>
</comment>
<dbReference type="GO" id="GO:0004526">
    <property type="term" value="F:ribonuclease P activity"/>
    <property type="evidence" value="ECO:0007669"/>
    <property type="project" value="UniProtKB-UniRule"/>
</dbReference>
<dbReference type="InterPro" id="IPR020539">
    <property type="entry name" value="RNase_P_CS"/>
</dbReference>
<dbReference type="RefSeq" id="WP_173812947.1">
    <property type="nucleotide sequence ID" value="NZ_FNHB01000010.1"/>
</dbReference>
<dbReference type="GO" id="GO:0042781">
    <property type="term" value="F:3'-tRNA processing endoribonuclease activity"/>
    <property type="evidence" value="ECO:0007669"/>
    <property type="project" value="TreeGrafter"/>
</dbReference>
<dbReference type="Gene3D" id="3.30.230.10">
    <property type="match status" value="1"/>
</dbReference>
<dbReference type="STRING" id="146817.SAMN04488502_11055"/>
<reference evidence="9 10" key="1">
    <citation type="submission" date="2016-10" db="EMBL/GenBank/DDBJ databases">
        <authorList>
            <person name="de Groot N.N."/>
        </authorList>
    </citation>
    <scope>NUCLEOTIDE SEQUENCE [LARGE SCALE GENOMIC DNA]</scope>
    <source>
        <strain evidence="9 10">DSM 1736</strain>
    </source>
</reference>
<comment type="subunit">
    <text evidence="7">Consists of a catalytic RNA component (M1 or rnpB) and a protein subunit.</text>
</comment>
<organism evidence="9 10">
    <name type="scientific">Dendrosporobacter quercicolus</name>
    <dbReference type="NCBI Taxonomy" id="146817"/>
    <lineage>
        <taxon>Bacteria</taxon>
        <taxon>Bacillati</taxon>
        <taxon>Bacillota</taxon>
        <taxon>Negativicutes</taxon>
        <taxon>Selenomonadales</taxon>
        <taxon>Sporomusaceae</taxon>
        <taxon>Dendrosporobacter</taxon>
    </lineage>
</organism>
<evidence type="ECO:0000256" key="3">
    <source>
        <dbReference type="ARBA" id="ARBA00022722"/>
    </source>
</evidence>
<comment type="catalytic activity">
    <reaction evidence="7">
        <text>Endonucleolytic cleavage of RNA, removing 5'-extranucleotides from tRNA precursor.</text>
        <dbReference type="EC" id="3.1.26.5"/>
    </reaction>
</comment>
<dbReference type="SUPFAM" id="SSF54211">
    <property type="entry name" value="Ribosomal protein S5 domain 2-like"/>
    <property type="match status" value="1"/>
</dbReference>
<dbReference type="Proteomes" id="UP000214880">
    <property type="component" value="Unassembled WGS sequence"/>
</dbReference>
<dbReference type="HAMAP" id="MF_00227">
    <property type="entry name" value="RNase_P"/>
    <property type="match status" value="1"/>
</dbReference>
<sequence>MYKLSKQGILRNKNSFQSVYRSGKSYANKTMVLYVLPNIGDRKTGFAAGKRLGNAVIRNRVKRLLREAYRLNQHRLKPGVDLILVGRQAMVKSRYQTVARAFLDLCSKARILNE</sequence>
<keyword evidence="3 7" id="KW-0540">Nuclease</keyword>
<dbReference type="EMBL" id="FNHB01000010">
    <property type="protein sequence ID" value="SDN00583.1"/>
    <property type="molecule type" value="Genomic_DNA"/>
</dbReference>
<evidence type="ECO:0000256" key="7">
    <source>
        <dbReference type="HAMAP-Rule" id="MF_00227"/>
    </source>
</evidence>
<accession>A0A1G9XWG2</accession>
<keyword evidence="10" id="KW-1185">Reference proteome</keyword>
<keyword evidence="4 7" id="KW-0255">Endonuclease</keyword>
<dbReference type="EC" id="3.1.26.5" evidence="7 8"/>
<evidence type="ECO:0000313" key="9">
    <source>
        <dbReference type="EMBL" id="SDN00583.1"/>
    </source>
</evidence>
<keyword evidence="5 7" id="KW-0378">Hydrolase</keyword>
<protein>
    <recommendedName>
        <fullName evidence="7 8">Ribonuclease P protein component</fullName>
        <shortName evidence="7">RNase P protein</shortName>
        <shortName evidence="7">RNaseP protein</shortName>
        <ecNumber evidence="7 8">3.1.26.5</ecNumber>
    </recommendedName>
    <alternativeName>
        <fullName evidence="7">Protein C5</fullName>
    </alternativeName>
</protein>
<evidence type="ECO:0000256" key="5">
    <source>
        <dbReference type="ARBA" id="ARBA00022801"/>
    </source>
</evidence>
<dbReference type="GO" id="GO:0030677">
    <property type="term" value="C:ribonuclease P complex"/>
    <property type="evidence" value="ECO:0007669"/>
    <property type="project" value="TreeGrafter"/>
</dbReference>